<gene>
    <name evidence="2" type="ORF">B1B_17914</name>
</gene>
<dbReference type="AlphaFoldDB" id="T0YJ40"/>
<evidence type="ECO:0000313" key="2">
    <source>
        <dbReference type="EMBL" id="EQD31942.1"/>
    </source>
</evidence>
<feature type="non-terminal residue" evidence="2">
    <location>
        <position position="131"/>
    </location>
</feature>
<accession>T0YJ40</accession>
<feature type="transmembrane region" description="Helical" evidence="1">
    <location>
        <begin position="54"/>
        <end position="73"/>
    </location>
</feature>
<organism evidence="2">
    <name type="scientific">mine drainage metagenome</name>
    <dbReference type="NCBI Taxonomy" id="410659"/>
    <lineage>
        <taxon>unclassified sequences</taxon>
        <taxon>metagenomes</taxon>
        <taxon>ecological metagenomes</taxon>
    </lineage>
</organism>
<keyword evidence="1" id="KW-0812">Transmembrane</keyword>
<reference evidence="2" key="2">
    <citation type="journal article" date="2014" name="ISME J.">
        <title>Microbial stratification in low pH oxic and suboxic macroscopic growths along an acid mine drainage.</title>
        <authorList>
            <person name="Mendez-Garcia C."/>
            <person name="Mesa V."/>
            <person name="Sprenger R.R."/>
            <person name="Richter M."/>
            <person name="Diez M.S."/>
            <person name="Solano J."/>
            <person name="Bargiela R."/>
            <person name="Golyshina O.V."/>
            <person name="Manteca A."/>
            <person name="Ramos J.L."/>
            <person name="Gallego J.R."/>
            <person name="Llorente I."/>
            <person name="Martins Dos Santos V.A."/>
            <person name="Jensen O.N."/>
            <person name="Pelaez A.I."/>
            <person name="Sanchez J."/>
            <person name="Ferrer M."/>
        </authorList>
    </citation>
    <scope>NUCLEOTIDE SEQUENCE</scope>
</reference>
<evidence type="ECO:0008006" key="3">
    <source>
        <dbReference type="Google" id="ProtNLM"/>
    </source>
</evidence>
<evidence type="ECO:0000256" key="1">
    <source>
        <dbReference type="SAM" id="Phobius"/>
    </source>
</evidence>
<sequence length="131" mass="15733">MRRHVPADNEYFAHSRGILQNYKYQPRLEKRNEQIKSVYAVMPMLFKRIDRIDAFLFIFFVAMLIEALIERSVRLSMKSRKIKSIPIYYERKEVRIPDRRTPPLHLQQHTVPQAVQPWKNHGYIPAGTQRN</sequence>
<reference evidence="2" key="1">
    <citation type="submission" date="2013-08" db="EMBL/GenBank/DDBJ databases">
        <authorList>
            <person name="Mendez C."/>
            <person name="Richter M."/>
            <person name="Ferrer M."/>
            <person name="Sanchez J."/>
        </authorList>
    </citation>
    <scope>NUCLEOTIDE SEQUENCE</scope>
</reference>
<keyword evidence="1" id="KW-1133">Transmembrane helix</keyword>
<keyword evidence="1" id="KW-0472">Membrane</keyword>
<proteinExistence type="predicted"/>
<comment type="caution">
    <text evidence="2">The sequence shown here is derived from an EMBL/GenBank/DDBJ whole genome shotgun (WGS) entry which is preliminary data.</text>
</comment>
<dbReference type="EMBL" id="AUZY01011972">
    <property type="protein sequence ID" value="EQD31942.1"/>
    <property type="molecule type" value="Genomic_DNA"/>
</dbReference>
<name>T0YJ40_9ZZZZ</name>
<protein>
    <recommendedName>
        <fullName evidence="3">Transposase</fullName>
    </recommendedName>
</protein>